<keyword evidence="4" id="KW-1185">Reference proteome</keyword>
<reference evidence="3 4" key="1">
    <citation type="submission" date="2021-04" db="EMBL/GenBank/DDBJ databases">
        <authorList>
            <person name="Bliznina A."/>
        </authorList>
    </citation>
    <scope>NUCLEOTIDE SEQUENCE [LARGE SCALE GENOMIC DNA]</scope>
</reference>
<evidence type="ECO:0000256" key="1">
    <source>
        <dbReference type="SAM" id="MobiDB-lite"/>
    </source>
</evidence>
<feature type="transmembrane region" description="Helical" evidence="2">
    <location>
        <begin position="7"/>
        <end position="31"/>
    </location>
</feature>
<dbReference type="EMBL" id="OU015568">
    <property type="protein sequence ID" value="CAG5087743.1"/>
    <property type="molecule type" value="Genomic_DNA"/>
</dbReference>
<keyword evidence="2" id="KW-0472">Membrane</keyword>
<feature type="region of interest" description="Disordered" evidence="1">
    <location>
        <begin position="72"/>
        <end position="124"/>
    </location>
</feature>
<protein>
    <submittedName>
        <fullName evidence="3">Oidioi.mRNA.OKI2018_I69.PAR.g11623.t1.cds</fullName>
    </submittedName>
</protein>
<dbReference type="Proteomes" id="UP001158576">
    <property type="component" value="Chromosome PAR"/>
</dbReference>
<organism evidence="3 4">
    <name type="scientific">Oikopleura dioica</name>
    <name type="common">Tunicate</name>
    <dbReference type="NCBI Taxonomy" id="34765"/>
    <lineage>
        <taxon>Eukaryota</taxon>
        <taxon>Metazoa</taxon>
        <taxon>Chordata</taxon>
        <taxon>Tunicata</taxon>
        <taxon>Appendicularia</taxon>
        <taxon>Copelata</taxon>
        <taxon>Oikopleuridae</taxon>
        <taxon>Oikopleura</taxon>
    </lineage>
</organism>
<evidence type="ECO:0000313" key="4">
    <source>
        <dbReference type="Proteomes" id="UP001158576"/>
    </source>
</evidence>
<keyword evidence="2" id="KW-1133">Transmembrane helix</keyword>
<feature type="compositionally biased region" description="Low complexity" evidence="1">
    <location>
        <begin position="90"/>
        <end position="113"/>
    </location>
</feature>
<sequence>MRAKRRIATILTGVLGISVICGLVAVAIFGIDSVYQENRKTTSISSSTTSDTVSSTLSTVLQAESSVALTISSSTSSNAAKTETNEFETEATTKINTEEPSTTGSSSSIIPTTFDLSTEPIPEQTTNNQKITSLEPLLTSTEAKPIYTSSTTTTISSYPSLRDCQIFCERGDCSDILGSGTLEACTNEHDDCFECSQQTDSTKHCHGF</sequence>
<name>A0ABN7RZV6_OIKDI</name>
<keyword evidence="2" id="KW-0812">Transmembrane</keyword>
<proteinExistence type="predicted"/>
<evidence type="ECO:0000256" key="2">
    <source>
        <dbReference type="SAM" id="Phobius"/>
    </source>
</evidence>
<gene>
    <name evidence="3" type="ORF">OKIOD_LOCUS3181</name>
</gene>
<feature type="compositionally biased region" description="Low complexity" evidence="1">
    <location>
        <begin position="72"/>
        <end position="82"/>
    </location>
</feature>
<accession>A0ABN7RZV6</accession>
<evidence type="ECO:0000313" key="3">
    <source>
        <dbReference type="EMBL" id="CAG5087743.1"/>
    </source>
</evidence>